<dbReference type="AlphaFoldDB" id="A0ABD6D4Y5"/>
<proteinExistence type="predicted"/>
<evidence type="ECO:0000256" key="1">
    <source>
        <dbReference type="SAM" id="MobiDB-lite"/>
    </source>
</evidence>
<keyword evidence="4" id="KW-1185">Reference proteome</keyword>
<dbReference type="Proteomes" id="UP001597052">
    <property type="component" value="Unassembled WGS sequence"/>
</dbReference>
<keyword evidence="2" id="KW-0812">Transmembrane</keyword>
<accession>A0ABD6D4Y5</accession>
<sequence length="191" mass="20020">MARLSVDLNRDGLHQIAAPAEFETDGPFEIRLRNHGEAIHVHLNLDEELAAVASLGESNHYVAPYSRRSIEIETRGIDTPVTGRLKTVTSYGAESAYTTVTVSPPGTVTERVTVDEELAKPQRSEPEPSTPRERLAAAVGGGVSPRVAAVGTLAVCAGLAVAALAENSAVFLGSLTVIAAVVAALAITRRS</sequence>
<feature type="transmembrane region" description="Helical" evidence="2">
    <location>
        <begin position="147"/>
        <end position="165"/>
    </location>
</feature>
<keyword evidence="2" id="KW-0472">Membrane</keyword>
<dbReference type="RefSeq" id="WP_256394823.1">
    <property type="nucleotide sequence ID" value="NZ_JANHDJ010000001.1"/>
</dbReference>
<organism evidence="3 4">
    <name type="scientific">Halohasta litorea</name>
    <dbReference type="NCBI Taxonomy" id="869891"/>
    <lineage>
        <taxon>Archaea</taxon>
        <taxon>Methanobacteriati</taxon>
        <taxon>Methanobacteriota</taxon>
        <taxon>Stenosarchaea group</taxon>
        <taxon>Halobacteria</taxon>
        <taxon>Halobacteriales</taxon>
        <taxon>Haloferacaceae</taxon>
        <taxon>Halohasta</taxon>
    </lineage>
</organism>
<gene>
    <name evidence="3" type="ORF">ACFSBW_04505</name>
</gene>
<evidence type="ECO:0000313" key="3">
    <source>
        <dbReference type="EMBL" id="MFD1641137.1"/>
    </source>
</evidence>
<name>A0ABD6D4Y5_9EURY</name>
<comment type="caution">
    <text evidence="3">The sequence shown here is derived from an EMBL/GenBank/DDBJ whole genome shotgun (WGS) entry which is preliminary data.</text>
</comment>
<feature type="region of interest" description="Disordered" evidence="1">
    <location>
        <begin position="117"/>
        <end position="137"/>
    </location>
</feature>
<dbReference type="EMBL" id="JBHUDM010000001">
    <property type="protein sequence ID" value="MFD1641137.1"/>
    <property type="molecule type" value="Genomic_DNA"/>
</dbReference>
<evidence type="ECO:0000256" key="2">
    <source>
        <dbReference type="SAM" id="Phobius"/>
    </source>
</evidence>
<reference evidence="3 4" key="1">
    <citation type="journal article" date="2019" name="Int. J. Syst. Evol. Microbiol.">
        <title>The Global Catalogue of Microorganisms (GCM) 10K type strain sequencing project: providing services to taxonomists for standard genome sequencing and annotation.</title>
        <authorList>
            <consortium name="The Broad Institute Genomics Platform"/>
            <consortium name="The Broad Institute Genome Sequencing Center for Infectious Disease"/>
            <person name="Wu L."/>
            <person name="Ma J."/>
        </authorList>
    </citation>
    <scope>NUCLEOTIDE SEQUENCE [LARGE SCALE GENOMIC DNA]</scope>
    <source>
        <strain evidence="3 4">CGMCC 1.10593</strain>
    </source>
</reference>
<keyword evidence="2" id="KW-1133">Transmembrane helix</keyword>
<protein>
    <submittedName>
        <fullName evidence="3">Uncharacterized protein</fullName>
    </submittedName>
</protein>
<dbReference type="Pfam" id="PF24368">
    <property type="entry name" value="DUF7524"/>
    <property type="match status" value="1"/>
</dbReference>
<evidence type="ECO:0000313" key="4">
    <source>
        <dbReference type="Proteomes" id="UP001597052"/>
    </source>
</evidence>
<dbReference type="InterPro" id="IPR055946">
    <property type="entry name" value="DUF7524"/>
</dbReference>
<feature type="compositionally biased region" description="Basic and acidic residues" evidence="1">
    <location>
        <begin position="117"/>
        <end position="135"/>
    </location>
</feature>
<feature type="transmembrane region" description="Helical" evidence="2">
    <location>
        <begin position="171"/>
        <end position="188"/>
    </location>
</feature>